<proteinExistence type="predicted"/>
<keyword evidence="2" id="KW-1185">Reference proteome</keyword>
<dbReference type="InterPro" id="IPR010982">
    <property type="entry name" value="Lambda_DNA-bd_dom_sf"/>
</dbReference>
<organism evidence="1 2">
    <name type="scientific">Acidocella aminolytica 101 = DSM 11237</name>
    <dbReference type="NCBI Taxonomy" id="1120923"/>
    <lineage>
        <taxon>Bacteria</taxon>
        <taxon>Pseudomonadati</taxon>
        <taxon>Pseudomonadota</taxon>
        <taxon>Alphaproteobacteria</taxon>
        <taxon>Acetobacterales</taxon>
        <taxon>Acidocellaceae</taxon>
        <taxon>Acidocella</taxon>
    </lineage>
</organism>
<protein>
    <recommendedName>
        <fullName evidence="3">HTH cro/C1-type domain-containing protein</fullName>
    </recommendedName>
</protein>
<accession>A0A0D6PKR9</accession>
<comment type="caution">
    <text evidence="1">The sequence shown here is derived from an EMBL/GenBank/DDBJ whole genome shotgun (WGS) entry which is preliminary data.</text>
</comment>
<dbReference type="EMBL" id="BANC01000214">
    <property type="protein sequence ID" value="GAN82262.1"/>
    <property type="molecule type" value="Genomic_DNA"/>
</dbReference>
<dbReference type="SUPFAM" id="SSF47413">
    <property type="entry name" value="lambda repressor-like DNA-binding domains"/>
    <property type="match status" value="1"/>
</dbReference>
<dbReference type="RefSeq" id="WP_048880664.1">
    <property type="nucleotide sequence ID" value="NZ_BANC01000214.1"/>
</dbReference>
<evidence type="ECO:0000313" key="2">
    <source>
        <dbReference type="Proteomes" id="UP000032668"/>
    </source>
</evidence>
<reference evidence="1 2" key="1">
    <citation type="submission" date="2012-11" db="EMBL/GenBank/DDBJ databases">
        <title>Whole genome sequence of Acidocella aminolytica 101 = DSM 11237.</title>
        <authorList>
            <person name="Azuma Y."/>
            <person name="Higashiura N."/>
            <person name="Hirakawa H."/>
            <person name="Matsushita K."/>
        </authorList>
    </citation>
    <scope>NUCLEOTIDE SEQUENCE [LARGE SCALE GENOMIC DNA]</scope>
    <source>
        <strain evidence="2">101 / DSM 11237</strain>
    </source>
</reference>
<dbReference type="Gene3D" id="1.10.260.40">
    <property type="entry name" value="lambda repressor-like DNA-binding domains"/>
    <property type="match status" value="1"/>
</dbReference>
<dbReference type="GO" id="GO:0003677">
    <property type="term" value="F:DNA binding"/>
    <property type="evidence" value="ECO:0007669"/>
    <property type="project" value="InterPro"/>
</dbReference>
<sequence length="92" mass="9655">MFFADRSHLNLITGAQIRAGRAFTRLTAKELAELAGVGRTTVLRAEDSDGVPAATTANLNAIKSALEAKGVIFWENGGLTYDPGKPPQAAGK</sequence>
<evidence type="ECO:0000313" key="1">
    <source>
        <dbReference type="EMBL" id="GAN82262.1"/>
    </source>
</evidence>
<dbReference type="Proteomes" id="UP000032668">
    <property type="component" value="Unassembled WGS sequence"/>
</dbReference>
<gene>
    <name evidence="1" type="ORF">Aam_222_001</name>
</gene>
<evidence type="ECO:0008006" key="3">
    <source>
        <dbReference type="Google" id="ProtNLM"/>
    </source>
</evidence>
<dbReference type="STRING" id="1120923.SAMN02746095_03592"/>
<dbReference type="AlphaFoldDB" id="A0A0D6PKR9"/>
<name>A0A0D6PKR9_9PROT</name>